<dbReference type="Gene3D" id="3.50.50.60">
    <property type="entry name" value="FAD/NAD(P)-binding domain"/>
    <property type="match status" value="1"/>
</dbReference>
<keyword evidence="4" id="KW-0560">Oxidoreductase</keyword>
<dbReference type="Pfam" id="PF01494">
    <property type="entry name" value="FAD_binding_3"/>
    <property type="match status" value="1"/>
</dbReference>
<keyword evidence="8" id="KW-1185">Reference proteome</keyword>
<dbReference type="PRINTS" id="PR00420">
    <property type="entry name" value="RNGMNOXGNASE"/>
</dbReference>
<evidence type="ECO:0000256" key="2">
    <source>
        <dbReference type="ARBA" id="ARBA00022630"/>
    </source>
</evidence>
<sequence>MSEKLTIVIVGAGIAGLSAAVSCALAGHSVVVLEGAKELAEVGAGFQITPNATKILQRWGLGEEMKKTWAVPSSCTVHRYADGKALWHEAKFAVNIQRKYQAPFVDMHRVDMQKILYDKAIELGVSVKLDHRMKEVRMNLDKGLPELELMDGTVISGDLVVGADGLWSRCRESMLGVKDQPLPTGDLAYRIVLTLDQIQDEELKQLVSSPALHFWIGPKAHVVGYSMKSGTMYNIVLLVPDDLPPEVSRRPGSVDEMKGLFEGWDPILTRFLGCVTTVDKWKLMHRAELESWTNKEKNFILIGDSCHPMLPYLAQGANSSIEDGCVLGRVLSYAKTREQLPQAVELFEKLRKSRGEKVARETFFQRHDFHMEDGPAQEARDKIFASQLGKEEAEVKFPSRWNCPEVQPWLYGYDAYQEVDEAVKQHLLSS</sequence>
<feature type="domain" description="FAD-binding" evidence="6">
    <location>
        <begin position="5"/>
        <end position="361"/>
    </location>
</feature>
<dbReference type="Proteomes" id="UP001345013">
    <property type="component" value="Unassembled WGS sequence"/>
</dbReference>
<dbReference type="InterPro" id="IPR002938">
    <property type="entry name" value="FAD-bd"/>
</dbReference>
<evidence type="ECO:0000256" key="4">
    <source>
        <dbReference type="ARBA" id="ARBA00023002"/>
    </source>
</evidence>
<dbReference type="EMBL" id="JAVRRG010000159">
    <property type="protein sequence ID" value="KAK5080039.1"/>
    <property type="molecule type" value="Genomic_DNA"/>
</dbReference>
<name>A0ABR0JZ42_9EURO</name>
<dbReference type="SUPFAM" id="SSF51905">
    <property type="entry name" value="FAD/NAD(P)-binding domain"/>
    <property type="match status" value="1"/>
</dbReference>
<comment type="similarity">
    <text evidence="1">Belongs to the paxM FAD-dependent monooxygenase family.</text>
</comment>
<evidence type="ECO:0000313" key="7">
    <source>
        <dbReference type="EMBL" id="KAK5080039.1"/>
    </source>
</evidence>
<proteinExistence type="inferred from homology"/>
<comment type="caution">
    <text evidence="7">The sequence shown here is derived from an EMBL/GenBank/DDBJ whole genome shotgun (WGS) entry which is preliminary data.</text>
</comment>
<keyword evidence="3" id="KW-0274">FAD</keyword>
<protein>
    <recommendedName>
        <fullName evidence="6">FAD-binding domain-containing protein</fullName>
    </recommendedName>
</protein>
<evidence type="ECO:0000313" key="8">
    <source>
        <dbReference type="Proteomes" id="UP001345013"/>
    </source>
</evidence>
<keyword evidence="2" id="KW-0285">Flavoprotein</keyword>
<evidence type="ECO:0000256" key="5">
    <source>
        <dbReference type="ARBA" id="ARBA00023033"/>
    </source>
</evidence>
<evidence type="ECO:0000256" key="3">
    <source>
        <dbReference type="ARBA" id="ARBA00022827"/>
    </source>
</evidence>
<organism evidence="7 8">
    <name type="scientific">Lithohypha guttulata</name>
    <dbReference type="NCBI Taxonomy" id="1690604"/>
    <lineage>
        <taxon>Eukaryota</taxon>
        <taxon>Fungi</taxon>
        <taxon>Dikarya</taxon>
        <taxon>Ascomycota</taxon>
        <taxon>Pezizomycotina</taxon>
        <taxon>Eurotiomycetes</taxon>
        <taxon>Chaetothyriomycetidae</taxon>
        <taxon>Chaetothyriales</taxon>
        <taxon>Trichomeriaceae</taxon>
        <taxon>Lithohypha</taxon>
    </lineage>
</organism>
<dbReference type="PANTHER" id="PTHR13789">
    <property type="entry name" value="MONOOXYGENASE"/>
    <property type="match status" value="1"/>
</dbReference>
<evidence type="ECO:0000259" key="6">
    <source>
        <dbReference type="Pfam" id="PF01494"/>
    </source>
</evidence>
<dbReference type="InterPro" id="IPR050493">
    <property type="entry name" value="FAD-dep_Monooxygenase_BioMet"/>
</dbReference>
<reference evidence="7 8" key="1">
    <citation type="submission" date="2023-08" db="EMBL/GenBank/DDBJ databases">
        <title>Black Yeasts Isolated from many extreme environments.</title>
        <authorList>
            <person name="Coleine C."/>
            <person name="Stajich J.E."/>
            <person name="Selbmann L."/>
        </authorList>
    </citation>
    <scope>NUCLEOTIDE SEQUENCE [LARGE SCALE GENOMIC DNA]</scope>
    <source>
        <strain evidence="7 8">CCFEE 5885</strain>
    </source>
</reference>
<dbReference type="SUPFAM" id="SSF54373">
    <property type="entry name" value="FAD-linked reductases, C-terminal domain"/>
    <property type="match status" value="1"/>
</dbReference>
<dbReference type="PANTHER" id="PTHR13789:SF238">
    <property type="entry name" value="PUTATIVE (AFU_ORTHOLOGUE AFUA_2G01680)-RELATED"/>
    <property type="match status" value="1"/>
</dbReference>
<keyword evidence="5" id="KW-0503">Monooxygenase</keyword>
<dbReference type="PROSITE" id="PS51257">
    <property type="entry name" value="PROKAR_LIPOPROTEIN"/>
    <property type="match status" value="1"/>
</dbReference>
<evidence type="ECO:0000256" key="1">
    <source>
        <dbReference type="ARBA" id="ARBA00007992"/>
    </source>
</evidence>
<gene>
    <name evidence="7" type="ORF">LTR24_008699</name>
</gene>
<accession>A0ABR0JZ42</accession>
<dbReference type="InterPro" id="IPR036188">
    <property type="entry name" value="FAD/NAD-bd_sf"/>
</dbReference>